<dbReference type="CDD" id="cd01166">
    <property type="entry name" value="KdgK"/>
    <property type="match status" value="1"/>
</dbReference>
<feature type="domain" description="Carbohydrate kinase PfkB" evidence="6">
    <location>
        <begin position="6"/>
        <end position="303"/>
    </location>
</feature>
<sequence length="318" mass="34529">MNGLDAVTFGEAMALFVADQVGELHQVEHFTRHLAGAETNVAIGLARLGYRVGWVSKVGNDAFGHYIRETLLSEKVDITRVVVDHQYPTGFQIKAKVTSGDPRVEYYRRGSAASKLSVDDFDSEYFTSARHFHMTGIPPALSGTMSEFAEYALAVMKSVQRSISFDPNLRPQLWTSRDEMIRVINSLAFQADWVLPGIEEGQILTGYSAPRDIAAFYLDKGVKLVAIKLGSKGAYYRTATEENVIPGFSVKQVVDTVGAGDGFAVGLISGLLDGVPISEAVTQGNAIGALAVMSPGDMDGLPTRDRLTTFIDENGLRE</sequence>
<dbReference type="InterPro" id="IPR011611">
    <property type="entry name" value="PfkB_dom"/>
</dbReference>
<evidence type="ECO:0000313" key="7">
    <source>
        <dbReference type="EMBL" id="MFC7441794.1"/>
    </source>
</evidence>
<dbReference type="Gene3D" id="3.40.1190.20">
    <property type="match status" value="1"/>
</dbReference>
<keyword evidence="8" id="KW-1185">Reference proteome</keyword>
<evidence type="ECO:0000256" key="3">
    <source>
        <dbReference type="ARBA" id="ARBA00022741"/>
    </source>
</evidence>
<comment type="caution">
    <text evidence="7">The sequence shown here is derived from an EMBL/GenBank/DDBJ whole genome shotgun (WGS) entry which is preliminary data.</text>
</comment>
<reference evidence="8" key="1">
    <citation type="journal article" date="2019" name="Int. J. Syst. Evol. Microbiol.">
        <title>The Global Catalogue of Microorganisms (GCM) 10K type strain sequencing project: providing services to taxonomists for standard genome sequencing and annotation.</title>
        <authorList>
            <consortium name="The Broad Institute Genomics Platform"/>
            <consortium name="The Broad Institute Genome Sequencing Center for Infectious Disease"/>
            <person name="Wu L."/>
            <person name="Ma J."/>
        </authorList>
    </citation>
    <scope>NUCLEOTIDE SEQUENCE [LARGE SCALE GENOMIC DNA]</scope>
    <source>
        <strain evidence="8">CGMCC 1.12942</strain>
    </source>
</reference>
<dbReference type="PANTHER" id="PTHR43085">
    <property type="entry name" value="HEXOKINASE FAMILY MEMBER"/>
    <property type="match status" value="1"/>
</dbReference>
<dbReference type="InterPro" id="IPR029056">
    <property type="entry name" value="Ribokinase-like"/>
</dbReference>
<dbReference type="InterPro" id="IPR002173">
    <property type="entry name" value="Carboh/pur_kinase_PfkB_CS"/>
</dbReference>
<name>A0ABW2RLD6_9BACL</name>
<organism evidence="7 8">
    <name type="scientific">Laceyella putida</name>
    <dbReference type="NCBI Taxonomy" id="110101"/>
    <lineage>
        <taxon>Bacteria</taxon>
        <taxon>Bacillati</taxon>
        <taxon>Bacillota</taxon>
        <taxon>Bacilli</taxon>
        <taxon>Bacillales</taxon>
        <taxon>Thermoactinomycetaceae</taxon>
        <taxon>Laceyella</taxon>
    </lineage>
</organism>
<dbReference type="Proteomes" id="UP001596500">
    <property type="component" value="Unassembled WGS sequence"/>
</dbReference>
<gene>
    <name evidence="7" type="ORF">ACFQNG_11865</name>
</gene>
<dbReference type="EMBL" id="JBHTBW010000037">
    <property type="protein sequence ID" value="MFC7441794.1"/>
    <property type="molecule type" value="Genomic_DNA"/>
</dbReference>
<dbReference type="GO" id="GO:0016301">
    <property type="term" value="F:kinase activity"/>
    <property type="evidence" value="ECO:0007669"/>
    <property type="project" value="UniProtKB-KW"/>
</dbReference>
<dbReference type="Pfam" id="PF00294">
    <property type="entry name" value="PfkB"/>
    <property type="match status" value="1"/>
</dbReference>
<keyword evidence="4 7" id="KW-0418">Kinase</keyword>
<keyword evidence="2" id="KW-0808">Transferase</keyword>
<evidence type="ECO:0000256" key="4">
    <source>
        <dbReference type="ARBA" id="ARBA00022777"/>
    </source>
</evidence>
<proteinExistence type="inferred from homology"/>
<evidence type="ECO:0000313" key="8">
    <source>
        <dbReference type="Proteomes" id="UP001596500"/>
    </source>
</evidence>
<dbReference type="RefSeq" id="WP_379865265.1">
    <property type="nucleotide sequence ID" value="NZ_JBHTBW010000037.1"/>
</dbReference>
<keyword evidence="3" id="KW-0547">Nucleotide-binding</keyword>
<dbReference type="SUPFAM" id="SSF53613">
    <property type="entry name" value="Ribokinase-like"/>
    <property type="match status" value="1"/>
</dbReference>
<dbReference type="InterPro" id="IPR050306">
    <property type="entry name" value="PfkB_Carbo_kinase"/>
</dbReference>
<dbReference type="PROSITE" id="PS00584">
    <property type="entry name" value="PFKB_KINASES_2"/>
    <property type="match status" value="1"/>
</dbReference>
<evidence type="ECO:0000259" key="6">
    <source>
        <dbReference type="Pfam" id="PF00294"/>
    </source>
</evidence>
<accession>A0ABW2RLD6</accession>
<comment type="similarity">
    <text evidence="1">Belongs to the carbohydrate kinase PfkB family.</text>
</comment>
<protein>
    <submittedName>
        <fullName evidence="7">Sugar kinase</fullName>
    </submittedName>
</protein>
<keyword evidence="5" id="KW-0067">ATP-binding</keyword>
<evidence type="ECO:0000256" key="2">
    <source>
        <dbReference type="ARBA" id="ARBA00022679"/>
    </source>
</evidence>
<evidence type="ECO:0000256" key="5">
    <source>
        <dbReference type="ARBA" id="ARBA00022840"/>
    </source>
</evidence>
<dbReference type="PANTHER" id="PTHR43085:SF1">
    <property type="entry name" value="PSEUDOURIDINE KINASE-RELATED"/>
    <property type="match status" value="1"/>
</dbReference>
<evidence type="ECO:0000256" key="1">
    <source>
        <dbReference type="ARBA" id="ARBA00010688"/>
    </source>
</evidence>